<reference evidence="1 2" key="1">
    <citation type="journal article" date="2019" name="Nat. Ecol. Evol.">
        <title>Megaphylogeny resolves global patterns of mushroom evolution.</title>
        <authorList>
            <person name="Varga T."/>
            <person name="Krizsan K."/>
            <person name="Foldi C."/>
            <person name="Dima B."/>
            <person name="Sanchez-Garcia M."/>
            <person name="Sanchez-Ramirez S."/>
            <person name="Szollosi G.J."/>
            <person name="Szarkandi J.G."/>
            <person name="Papp V."/>
            <person name="Albert L."/>
            <person name="Andreopoulos W."/>
            <person name="Angelini C."/>
            <person name="Antonin V."/>
            <person name="Barry K.W."/>
            <person name="Bougher N.L."/>
            <person name="Buchanan P."/>
            <person name="Buyck B."/>
            <person name="Bense V."/>
            <person name="Catcheside P."/>
            <person name="Chovatia M."/>
            <person name="Cooper J."/>
            <person name="Damon W."/>
            <person name="Desjardin D."/>
            <person name="Finy P."/>
            <person name="Geml J."/>
            <person name="Haridas S."/>
            <person name="Hughes K."/>
            <person name="Justo A."/>
            <person name="Karasinski D."/>
            <person name="Kautmanova I."/>
            <person name="Kiss B."/>
            <person name="Kocsube S."/>
            <person name="Kotiranta H."/>
            <person name="LaButti K.M."/>
            <person name="Lechner B.E."/>
            <person name="Liimatainen K."/>
            <person name="Lipzen A."/>
            <person name="Lukacs Z."/>
            <person name="Mihaltcheva S."/>
            <person name="Morgado L.N."/>
            <person name="Niskanen T."/>
            <person name="Noordeloos M.E."/>
            <person name="Ohm R.A."/>
            <person name="Ortiz-Santana B."/>
            <person name="Ovrebo C."/>
            <person name="Racz N."/>
            <person name="Riley R."/>
            <person name="Savchenko A."/>
            <person name="Shiryaev A."/>
            <person name="Soop K."/>
            <person name="Spirin V."/>
            <person name="Szebenyi C."/>
            <person name="Tomsovsky M."/>
            <person name="Tulloss R.E."/>
            <person name="Uehling J."/>
            <person name="Grigoriev I.V."/>
            <person name="Vagvolgyi C."/>
            <person name="Papp T."/>
            <person name="Martin F.M."/>
            <person name="Miettinen O."/>
            <person name="Hibbett D.S."/>
            <person name="Nagy L.G."/>
        </authorList>
    </citation>
    <scope>NUCLEOTIDE SEQUENCE [LARGE SCALE GENOMIC DNA]</scope>
    <source>
        <strain evidence="1 2">CBS 166.37</strain>
    </source>
</reference>
<gene>
    <name evidence="1" type="ORF">BDQ12DRAFT_729431</name>
</gene>
<dbReference type="EMBL" id="ML213731">
    <property type="protein sequence ID" value="TFK31578.1"/>
    <property type="molecule type" value="Genomic_DNA"/>
</dbReference>
<accession>A0A5C3LFJ3</accession>
<evidence type="ECO:0000313" key="2">
    <source>
        <dbReference type="Proteomes" id="UP000308652"/>
    </source>
</evidence>
<protein>
    <submittedName>
        <fullName evidence="1">Uncharacterized protein</fullName>
    </submittedName>
</protein>
<evidence type="ECO:0000313" key="1">
    <source>
        <dbReference type="EMBL" id="TFK31578.1"/>
    </source>
</evidence>
<proteinExistence type="predicted"/>
<keyword evidence="2" id="KW-1185">Reference proteome</keyword>
<dbReference type="OrthoDB" id="3227781at2759"/>
<dbReference type="Proteomes" id="UP000308652">
    <property type="component" value="Unassembled WGS sequence"/>
</dbReference>
<organism evidence="1 2">
    <name type="scientific">Crucibulum laeve</name>
    <dbReference type="NCBI Taxonomy" id="68775"/>
    <lineage>
        <taxon>Eukaryota</taxon>
        <taxon>Fungi</taxon>
        <taxon>Dikarya</taxon>
        <taxon>Basidiomycota</taxon>
        <taxon>Agaricomycotina</taxon>
        <taxon>Agaricomycetes</taxon>
        <taxon>Agaricomycetidae</taxon>
        <taxon>Agaricales</taxon>
        <taxon>Agaricineae</taxon>
        <taxon>Nidulariaceae</taxon>
        <taxon>Crucibulum</taxon>
    </lineage>
</organism>
<sequence length="65" mass="7039">MPPAAIESAAGISARTVGRVLSLWRKAGDVMKKAVNNGRPRVLTSLESSFYLASYRGKETDIQES</sequence>
<dbReference type="AlphaFoldDB" id="A0A5C3LFJ3"/>
<name>A0A5C3LFJ3_9AGAR</name>